<dbReference type="Pfam" id="PF14464">
    <property type="entry name" value="Prok-JAB"/>
    <property type="match status" value="1"/>
</dbReference>
<keyword evidence="3" id="KW-0378">Hydrolase</keyword>
<dbReference type="EMBL" id="JFZA02000003">
    <property type="protein sequence ID" value="KFG91510.1"/>
    <property type="molecule type" value="Genomic_DNA"/>
</dbReference>
<proteinExistence type="predicted"/>
<keyword evidence="2" id="KW-0479">Metal-binding</keyword>
<dbReference type="Gene3D" id="3.40.140.10">
    <property type="entry name" value="Cytidine Deaminase, domain 2"/>
    <property type="match status" value="1"/>
</dbReference>
<protein>
    <recommendedName>
        <fullName evidence="6">JAB domain-containing protein</fullName>
    </recommendedName>
</protein>
<dbReference type="SUPFAM" id="SSF102712">
    <property type="entry name" value="JAB1/MPN domain"/>
    <property type="match status" value="1"/>
</dbReference>
<dbReference type="PATRIC" id="fig|1219045.3.peg.723"/>
<feature type="domain" description="JAB" evidence="6">
    <location>
        <begin position="7"/>
        <end position="131"/>
    </location>
</feature>
<comment type="caution">
    <text evidence="7">The sequence shown here is derived from an EMBL/GenBank/DDBJ whole genome shotgun (WGS) entry which is preliminary data.</text>
</comment>
<keyword evidence="1" id="KW-0645">Protease</keyword>
<dbReference type="RefSeq" id="WP_021245243.1">
    <property type="nucleotide sequence ID" value="NZ_BCZD01000020.1"/>
</dbReference>
<sequence>MTLWLSAAANRRILQLGTAFHPLETGGVMLGWHDGDDRIVARVIGPGPRAMHGRHAFIPDHVWQLEQIGQAFSASAGDLDYLGDWHTHPDTPAVMSNEDHMTLRRIGKRVPRAAMLIASLSEKRYESRAWTYNKPGLLARARSVETDVRIFEPPEEWGLEKIGGPSAIQGAQPDF</sequence>
<evidence type="ECO:0000256" key="5">
    <source>
        <dbReference type="ARBA" id="ARBA00023049"/>
    </source>
</evidence>
<evidence type="ECO:0000256" key="2">
    <source>
        <dbReference type="ARBA" id="ARBA00022723"/>
    </source>
</evidence>
<dbReference type="InterPro" id="IPR028090">
    <property type="entry name" value="JAB_dom_prok"/>
</dbReference>
<keyword evidence="8" id="KW-1185">Reference proteome</keyword>
<organism evidence="7 8">
    <name type="scientific">Sphingobium herbicidovorans (strain ATCC 700291 / DSM 11019 / CCUG 56400 / KCTC 2939 / LMG 18315 / NBRC 16415 / MH)</name>
    <name type="common">Sphingomonas herbicidovorans</name>
    <dbReference type="NCBI Taxonomy" id="1219045"/>
    <lineage>
        <taxon>Bacteria</taxon>
        <taxon>Pseudomonadati</taxon>
        <taxon>Pseudomonadota</taxon>
        <taxon>Alphaproteobacteria</taxon>
        <taxon>Sphingomonadales</taxon>
        <taxon>Sphingomonadaceae</taxon>
        <taxon>Sphingobium</taxon>
    </lineage>
</organism>
<dbReference type="AlphaFoldDB" id="A0A086PDP2"/>
<gene>
    <name evidence="7" type="ORF">BV98_000707</name>
</gene>
<dbReference type="GO" id="GO:0006508">
    <property type="term" value="P:proteolysis"/>
    <property type="evidence" value="ECO:0007669"/>
    <property type="project" value="UniProtKB-KW"/>
</dbReference>
<name>A0A086PDP2_SPHHM</name>
<dbReference type="Proteomes" id="UP000024284">
    <property type="component" value="Unassembled WGS sequence"/>
</dbReference>
<evidence type="ECO:0000256" key="1">
    <source>
        <dbReference type="ARBA" id="ARBA00022670"/>
    </source>
</evidence>
<keyword evidence="5" id="KW-0482">Metalloprotease</keyword>
<reference evidence="7" key="1">
    <citation type="submission" date="2014-08" db="EMBL/GenBank/DDBJ databases">
        <title>Draft genome sequences of Sphingobium herbicidovorans.</title>
        <authorList>
            <person name="Gan H.M."/>
            <person name="Gan H.Y."/>
            <person name="Savka M.A."/>
        </authorList>
    </citation>
    <scope>NUCLEOTIDE SEQUENCE [LARGE SCALE GENOMIC DNA]</scope>
    <source>
        <strain evidence="7">NBRC 16415</strain>
    </source>
</reference>
<dbReference type="GO" id="GO:0046872">
    <property type="term" value="F:metal ion binding"/>
    <property type="evidence" value="ECO:0007669"/>
    <property type="project" value="UniProtKB-KW"/>
</dbReference>
<evidence type="ECO:0000256" key="3">
    <source>
        <dbReference type="ARBA" id="ARBA00022801"/>
    </source>
</evidence>
<dbReference type="STRING" id="76947.GCA_002080435_03613"/>
<evidence type="ECO:0000313" key="7">
    <source>
        <dbReference type="EMBL" id="KFG91510.1"/>
    </source>
</evidence>
<accession>A0A086PDP2</accession>
<evidence type="ECO:0000313" key="8">
    <source>
        <dbReference type="Proteomes" id="UP000024284"/>
    </source>
</evidence>
<dbReference type="GO" id="GO:0008237">
    <property type="term" value="F:metallopeptidase activity"/>
    <property type="evidence" value="ECO:0007669"/>
    <property type="project" value="UniProtKB-KW"/>
</dbReference>
<keyword evidence="4" id="KW-0862">Zinc</keyword>
<evidence type="ECO:0000256" key="4">
    <source>
        <dbReference type="ARBA" id="ARBA00022833"/>
    </source>
</evidence>
<evidence type="ECO:0000259" key="6">
    <source>
        <dbReference type="Pfam" id="PF14464"/>
    </source>
</evidence>